<gene>
    <name evidence="1" type="ORF">GCM10010305_60620</name>
</gene>
<dbReference type="AlphaFoldDB" id="A0A918TCZ7"/>
<dbReference type="Proteomes" id="UP000644020">
    <property type="component" value="Unassembled WGS sequence"/>
</dbReference>
<sequence length="262" mass="29238">MRPAPDPRREVLARDLPRLPGEDLYAELAAAVRWEDVGRGRRGAVLTRPDATGAVPLVRTTTRYGTPAQRFRPVHERLARRVRAAAHLPADFDNALAERYTDAYATMGAHSDQAQDLAEGSYIAVFSCYENPDAPAGRTLRFEPKDTADGSGGEPFALPLPHHGVVAFPLTANRLLRHRIVLDRRAGAPENPWLGITFRTSKTRLRYVPDGPLLPDGTRLVLADEDQRQELYALRRRENRETTFTYPPLPHTLSESDLLPPV</sequence>
<organism evidence="1 2">
    <name type="scientific">Streptomyces termitum</name>
    <dbReference type="NCBI Taxonomy" id="67368"/>
    <lineage>
        <taxon>Bacteria</taxon>
        <taxon>Bacillati</taxon>
        <taxon>Actinomycetota</taxon>
        <taxon>Actinomycetes</taxon>
        <taxon>Kitasatosporales</taxon>
        <taxon>Streptomycetaceae</taxon>
        <taxon>Streptomyces</taxon>
    </lineage>
</organism>
<evidence type="ECO:0000313" key="1">
    <source>
        <dbReference type="EMBL" id="GHB09643.1"/>
    </source>
</evidence>
<name>A0A918TCZ7_9ACTN</name>
<dbReference type="EMBL" id="BMUL01000026">
    <property type="protein sequence ID" value="GHB09643.1"/>
    <property type="molecule type" value="Genomic_DNA"/>
</dbReference>
<evidence type="ECO:0000313" key="2">
    <source>
        <dbReference type="Proteomes" id="UP000644020"/>
    </source>
</evidence>
<comment type="caution">
    <text evidence="1">The sequence shown here is derived from an EMBL/GenBank/DDBJ whole genome shotgun (WGS) entry which is preliminary data.</text>
</comment>
<reference evidence="1" key="1">
    <citation type="journal article" date="2014" name="Int. J. Syst. Evol. Microbiol.">
        <title>Complete genome sequence of Corynebacterium casei LMG S-19264T (=DSM 44701T), isolated from a smear-ripened cheese.</title>
        <authorList>
            <consortium name="US DOE Joint Genome Institute (JGI-PGF)"/>
            <person name="Walter F."/>
            <person name="Albersmeier A."/>
            <person name="Kalinowski J."/>
            <person name="Ruckert C."/>
        </authorList>
    </citation>
    <scope>NUCLEOTIDE SEQUENCE</scope>
    <source>
        <strain evidence="1">JCM 4518</strain>
    </source>
</reference>
<dbReference type="SUPFAM" id="SSF51197">
    <property type="entry name" value="Clavaminate synthase-like"/>
    <property type="match status" value="1"/>
</dbReference>
<dbReference type="InterPro" id="IPR037151">
    <property type="entry name" value="AlkB-like_sf"/>
</dbReference>
<proteinExistence type="predicted"/>
<dbReference type="RefSeq" id="WP_229850214.1">
    <property type="nucleotide sequence ID" value="NZ_BMUL01000026.1"/>
</dbReference>
<dbReference type="Gene3D" id="2.60.120.590">
    <property type="entry name" value="Alpha-ketoglutarate-dependent dioxygenase AlkB-like"/>
    <property type="match status" value="1"/>
</dbReference>
<reference evidence="1" key="2">
    <citation type="submission" date="2020-09" db="EMBL/GenBank/DDBJ databases">
        <authorList>
            <person name="Sun Q."/>
            <person name="Ohkuma M."/>
        </authorList>
    </citation>
    <scope>NUCLEOTIDE SEQUENCE</scope>
    <source>
        <strain evidence="1">JCM 4518</strain>
    </source>
</reference>
<keyword evidence="2" id="KW-1185">Reference proteome</keyword>
<protein>
    <recommendedName>
        <fullName evidence="3">Alpha-ketoglutarate-dependent dioxygenase AlkB</fullName>
    </recommendedName>
</protein>
<accession>A0A918TCZ7</accession>
<evidence type="ECO:0008006" key="3">
    <source>
        <dbReference type="Google" id="ProtNLM"/>
    </source>
</evidence>